<dbReference type="CDD" id="cd02440">
    <property type="entry name" value="AdoMet_MTases"/>
    <property type="match status" value="1"/>
</dbReference>
<evidence type="ECO:0000313" key="3">
    <source>
        <dbReference type="Proteomes" id="UP000005237"/>
    </source>
</evidence>
<evidence type="ECO:0000313" key="2">
    <source>
        <dbReference type="EnsemblMetazoa" id="CJA32457.1"/>
    </source>
</evidence>
<evidence type="ECO:0000256" key="1">
    <source>
        <dbReference type="ARBA" id="ARBA00023115"/>
    </source>
</evidence>
<dbReference type="EnsemblMetazoa" id="CJA32457.1">
    <property type="protein sequence ID" value="CJA32457.1"/>
    <property type="gene ID" value="WBGene00208304"/>
</dbReference>
<proteinExistence type="predicted"/>
<dbReference type="PANTHER" id="PTHR43317">
    <property type="entry name" value="THERMOSPERMINE SYNTHASE ACAULIS5"/>
    <property type="match status" value="1"/>
</dbReference>
<organism evidence="2 3">
    <name type="scientific">Caenorhabditis japonica</name>
    <dbReference type="NCBI Taxonomy" id="281687"/>
    <lineage>
        <taxon>Eukaryota</taxon>
        <taxon>Metazoa</taxon>
        <taxon>Ecdysozoa</taxon>
        <taxon>Nematoda</taxon>
        <taxon>Chromadorea</taxon>
        <taxon>Rhabditida</taxon>
        <taxon>Rhabditina</taxon>
        <taxon>Rhabditomorpha</taxon>
        <taxon>Rhabditoidea</taxon>
        <taxon>Rhabditidae</taxon>
        <taxon>Peloderinae</taxon>
        <taxon>Caenorhabditis</taxon>
    </lineage>
</organism>
<dbReference type="Proteomes" id="UP000005237">
    <property type="component" value="Unassembled WGS sequence"/>
</dbReference>
<dbReference type="GO" id="GO:0006596">
    <property type="term" value="P:polyamine biosynthetic process"/>
    <property type="evidence" value="ECO:0007669"/>
    <property type="project" value="UniProtKB-KW"/>
</dbReference>
<keyword evidence="1" id="KW-0620">Polyamine biosynthesis</keyword>
<protein>
    <recommendedName>
        <fullName evidence="4">Spermidine synthase</fullName>
    </recommendedName>
</protein>
<keyword evidence="3" id="KW-1185">Reference proteome</keyword>
<name>A0A8R1IDT3_CAEJA</name>
<reference evidence="2" key="2">
    <citation type="submission" date="2022-06" db="UniProtKB">
        <authorList>
            <consortium name="EnsemblMetazoa"/>
        </authorList>
    </citation>
    <scope>IDENTIFICATION</scope>
    <source>
        <strain evidence="2">DF5081</strain>
    </source>
</reference>
<dbReference type="SUPFAM" id="SSF53335">
    <property type="entry name" value="S-adenosyl-L-methionine-dependent methyltransferases"/>
    <property type="match status" value="1"/>
</dbReference>
<evidence type="ECO:0008006" key="4">
    <source>
        <dbReference type="Google" id="ProtNLM"/>
    </source>
</evidence>
<dbReference type="NCBIfam" id="NF037959">
    <property type="entry name" value="MFS_SpdSyn"/>
    <property type="match status" value="1"/>
</dbReference>
<dbReference type="InterPro" id="IPR029063">
    <property type="entry name" value="SAM-dependent_MTases_sf"/>
</dbReference>
<dbReference type="Pfam" id="PF01564">
    <property type="entry name" value="Spermine_synth"/>
    <property type="match status" value="1"/>
</dbReference>
<dbReference type="Gene3D" id="3.40.50.150">
    <property type="entry name" value="Vaccinia Virus protein VP39"/>
    <property type="match status" value="1"/>
</dbReference>
<dbReference type="PANTHER" id="PTHR43317:SF1">
    <property type="entry name" value="THERMOSPERMINE SYNTHASE ACAULIS5"/>
    <property type="match status" value="1"/>
</dbReference>
<dbReference type="AlphaFoldDB" id="A0A8R1IDT3"/>
<sequence length="250" mass="27508">MNLVQSEAYLKTGKKKQTIVDLDTLACDFHRMMVGSLAISPQQPLAKNDAPIKMAVLGLGGGLLTAYLVRNFKKARVTAVELDPEVVKIANSHFSFPHSDARIEVIVQDALIHLQEAAKKPEEEKYDVIFVDVSGSQNAALLCPPPAFLTNDALTDIRNSLKEHGMLSLNLVTRDSDLGKKYKQAIGEHFPTLYTVLSAEDINEVIIGLKDAKTTPKAVVPQKLINTVRKDLGSYDDVVRSISNIRVVEF</sequence>
<reference evidence="3" key="1">
    <citation type="submission" date="2010-08" db="EMBL/GenBank/DDBJ databases">
        <authorList>
            <consortium name="Caenorhabditis japonica Sequencing Consortium"/>
            <person name="Wilson R.K."/>
        </authorList>
    </citation>
    <scope>NUCLEOTIDE SEQUENCE [LARGE SCALE GENOMIC DNA]</scope>
    <source>
        <strain evidence="3">DF5081</strain>
    </source>
</reference>
<accession>A0A8R1IDT3</accession>